<feature type="region of interest" description="Disordered" evidence="2">
    <location>
        <begin position="614"/>
        <end position="680"/>
    </location>
</feature>
<dbReference type="SUPFAM" id="SSF48452">
    <property type="entry name" value="TPR-like"/>
    <property type="match status" value="4"/>
</dbReference>
<dbReference type="InterPro" id="IPR011990">
    <property type="entry name" value="TPR-like_helical_dom_sf"/>
</dbReference>
<reference evidence="4" key="1">
    <citation type="submission" date="2021-01" db="EMBL/GenBank/DDBJ databases">
        <authorList>
            <person name="Corre E."/>
            <person name="Pelletier E."/>
            <person name="Niang G."/>
            <person name="Scheremetjew M."/>
            <person name="Finn R."/>
            <person name="Kale V."/>
            <person name="Holt S."/>
            <person name="Cochrane G."/>
            <person name="Meng A."/>
            <person name="Brown T."/>
            <person name="Cohen L."/>
        </authorList>
    </citation>
    <scope>NUCLEOTIDE SEQUENCE</scope>
    <source>
        <strain evidence="4">Pbaha01</strain>
    </source>
</reference>
<evidence type="ECO:0000259" key="3">
    <source>
        <dbReference type="Pfam" id="PF12862"/>
    </source>
</evidence>
<feature type="coiled-coil region" evidence="1">
    <location>
        <begin position="278"/>
        <end position="305"/>
    </location>
</feature>
<keyword evidence="1" id="KW-0175">Coiled coil</keyword>
<dbReference type="SMART" id="SM00028">
    <property type="entry name" value="TPR"/>
    <property type="match status" value="6"/>
</dbReference>
<dbReference type="AlphaFoldDB" id="A0A7S0A9E6"/>
<gene>
    <name evidence="4" type="ORF">PBAH0796_LOCUS12409</name>
</gene>
<dbReference type="Pfam" id="PF12862">
    <property type="entry name" value="ANAPC5"/>
    <property type="match status" value="2"/>
</dbReference>
<organism evidence="4">
    <name type="scientific">Pyrodinium bahamense</name>
    <dbReference type="NCBI Taxonomy" id="73915"/>
    <lineage>
        <taxon>Eukaryota</taxon>
        <taxon>Sar</taxon>
        <taxon>Alveolata</taxon>
        <taxon>Dinophyceae</taxon>
        <taxon>Gonyaulacales</taxon>
        <taxon>Pyrocystaceae</taxon>
        <taxon>Pyrodinium</taxon>
    </lineage>
</organism>
<feature type="domain" description="Anaphase-promoting complex subunit 5" evidence="3">
    <location>
        <begin position="355"/>
        <end position="403"/>
    </location>
</feature>
<dbReference type="PANTHER" id="PTHR10098">
    <property type="entry name" value="RAPSYN-RELATED"/>
    <property type="match status" value="1"/>
</dbReference>
<sequence>MDRPSEAQKAGKLALDTFKRLQDNIWVAKVLQMTASVNLKKGTPKGLREAHRDAEEGLNYFSIVGDTKEEAATLLTLAKVQLLRQEYQDASIKAEKAASLCRDCGYRKGEAAALREVTTALVQLHEESEVALQAAMEALELSDELGDPLGEIEARKILADIYVKNGVSEMAIQALTTALEAARELKERRQIRAVLEQVVQVHIGNGLTEKSLVEVQKEVKLAKTSGDARRQLAAYQTLGTLQSGMGDNDEALETAKEAVKMAGESGDKKVEAWALQLVAEVSAAAERYEQALAEVEKARALFKEVGDIKEVANTWNLACNIQMQMGSNNGALTAKNEQRAVYKEAGWREEELTELLSLAELHGQVKGPRDAVKTAKEALTLCQEAEDKAGEATVMLSLANFQASARSFTDALQSLRGARRLFQTIGDVNGEANVLLFEGNIYFDNGRADEAVKVITEGLELCRKESERKIEAVLLQNIVSMRVQEVRKEALSGRKPSEKPLEHALDVISQSGDLARSLGDLEAQVDAMIQLSSVYAMNKDEASVESAQEALQLAIKLDNAFKVGNSLLALAEAHVSQDQWQDAMDAAREAGNQFQAAGDQASYEAALQVAEAAKQSMERPKTAGPAASGGLGGQGEEARNFGDRLRGGGTNARANGSGLSRPAGSDPPPMSQKKSFSFGPGASKLAAEKHFTPDQDLRKRQLQEANEAPARPPRLLAEEAAPGAGLKEVLQGVRPDWTVKEVHSVQEKLAKINVSSKAELFRLLRSQGAGGVNKMLKNAGQKILKIETLQALLERANE</sequence>
<evidence type="ECO:0000313" key="4">
    <source>
        <dbReference type="EMBL" id="CAD8357042.1"/>
    </source>
</evidence>
<dbReference type="InterPro" id="IPR026000">
    <property type="entry name" value="Apc5_dom"/>
</dbReference>
<dbReference type="Pfam" id="PF13181">
    <property type="entry name" value="TPR_8"/>
    <property type="match status" value="1"/>
</dbReference>
<feature type="compositionally biased region" description="Basic and acidic residues" evidence="2">
    <location>
        <begin position="636"/>
        <end position="646"/>
    </location>
</feature>
<accession>A0A7S0A9E6</accession>
<dbReference type="InterPro" id="IPR019734">
    <property type="entry name" value="TPR_rpt"/>
</dbReference>
<name>A0A7S0A9E6_9DINO</name>
<dbReference type="PANTHER" id="PTHR10098:SF108">
    <property type="entry name" value="TETRATRICOPEPTIDE REPEAT PROTEIN 28"/>
    <property type="match status" value="1"/>
</dbReference>
<evidence type="ECO:0000256" key="1">
    <source>
        <dbReference type="SAM" id="Coils"/>
    </source>
</evidence>
<dbReference type="Gene3D" id="1.25.40.10">
    <property type="entry name" value="Tetratricopeptide repeat domain"/>
    <property type="match status" value="3"/>
</dbReference>
<dbReference type="EMBL" id="HBEG01020575">
    <property type="protein sequence ID" value="CAD8357042.1"/>
    <property type="molecule type" value="Transcribed_RNA"/>
</dbReference>
<proteinExistence type="predicted"/>
<feature type="domain" description="Anaphase-promoting complex subunit 5" evidence="3">
    <location>
        <begin position="237"/>
        <end position="280"/>
    </location>
</feature>
<evidence type="ECO:0000256" key="2">
    <source>
        <dbReference type="SAM" id="MobiDB-lite"/>
    </source>
</evidence>
<protein>
    <recommendedName>
        <fullName evidence="3">Anaphase-promoting complex subunit 5 domain-containing protein</fullName>
    </recommendedName>
</protein>